<name>A0A2P7B2Y9_9HYPH</name>
<evidence type="ECO:0000313" key="2">
    <source>
        <dbReference type="Proteomes" id="UP000241764"/>
    </source>
</evidence>
<dbReference type="Proteomes" id="UP000241764">
    <property type="component" value="Unassembled WGS sequence"/>
</dbReference>
<organism evidence="1 2">
    <name type="scientific">Phyllobacterium sophorae</name>
    <dbReference type="NCBI Taxonomy" id="1520277"/>
    <lineage>
        <taxon>Bacteria</taxon>
        <taxon>Pseudomonadati</taxon>
        <taxon>Pseudomonadota</taxon>
        <taxon>Alphaproteobacteria</taxon>
        <taxon>Hyphomicrobiales</taxon>
        <taxon>Phyllobacteriaceae</taxon>
        <taxon>Phyllobacterium</taxon>
    </lineage>
</organism>
<dbReference type="EMBL" id="PGGM01000015">
    <property type="protein sequence ID" value="PSH60833.1"/>
    <property type="molecule type" value="Genomic_DNA"/>
</dbReference>
<gene>
    <name evidence="1" type="ORF">CU103_25015</name>
</gene>
<accession>A0A2P7B2Y9</accession>
<evidence type="ECO:0000313" key="1">
    <source>
        <dbReference type="EMBL" id="PSH60833.1"/>
    </source>
</evidence>
<reference evidence="2" key="1">
    <citation type="submission" date="2017-11" db="EMBL/GenBank/DDBJ databases">
        <authorList>
            <person name="Kuznetsova I."/>
            <person name="Sazanova A."/>
            <person name="Chirak E."/>
            <person name="Safronova V."/>
            <person name="Willems A."/>
        </authorList>
    </citation>
    <scope>NUCLEOTIDE SEQUENCE [LARGE SCALE GENOMIC DNA]</scope>
    <source>
        <strain evidence="2">CCBAU 03422</strain>
    </source>
</reference>
<protein>
    <submittedName>
        <fullName evidence="1">Uncharacterized protein</fullName>
    </submittedName>
</protein>
<sequence length="102" mass="11776">MLTARADPFWVCGRHRASPQPHTSFEARRAKLYTPAWIIVDEFNSDDLETFFALRTPTLLERSVENLWRALRPQPYCHPQRIDPGHSPALRHSTSCFAQTSV</sequence>
<keyword evidence="2" id="KW-1185">Reference proteome</keyword>
<comment type="caution">
    <text evidence="1">The sequence shown here is derived from an EMBL/GenBank/DDBJ whole genome shotgun (WGS) entry which is preliminary data.</text>
</comment>
<proteinExistence type="predicted"/>
<dbReference type="AlphaFoldDB" id="A0A2P7B2Y9"/>